<reference evidence="2 3" key="1">
    <citation type="submission" date="2021-02" db="EMBL/GenBank/DDBJ databases">
        <title>PHA producing bacteria isolated from coastal sediment in Guangdong, Shenzhen.</title>
        <authorList>
            <person name="Zheng W."/>
            <person name="Yu S."/>
            <person name="Huang Y."/>
        </authorList>
    </citation>
    <scope>NUCLEOTIDE SEQUENCE [LARGE SCALE GENOMIC DNA]</scope>
    <source>
        <strain evidence="2 3">TN21-5</strain>
    </source>
</reference>
<gene>
    <name evidence="2" type="ORF">JYP53_03785</name>
</gene>
<evidence type="ECO:0000313" key="3">
    <source>
        <dbReference type="Proteomes" id="UP000664344"/>
    </source>
</evidence>
<keyword evidence="1" id="KW-0732">Signal</keyword>
<accession>A0ABS3BAY5</accession>
<dbReference type="RefSeq" id="WP_206556749.1">
    <property type="nucleotide sequence ID" value="NZ_JAFKDB010000008.1"/>
</dbReference>
<protein>
    <recommendedName>
        <fullName evidence="4">Methyl-accepting chemotaxis protein</fullName>
    </recommendedName>
</protein>
<sequence>MPALTFAVLGLLATAGLLTAAAQVASHNRRNLRILNAHRIGALSAIQKSRMDLLEVRNRARLLEDTVAGGATAVEKVHRAIANTTFGLIDLFSRDDGFRDSARRVQESHHQKSEQVYKAVRTTNRALHILADTLIISKAEKRMVSKTKKAP</sequence>
<evidence type="ECO:0000256" key="1">
    <source>
        <dbReference type="SAM" id="SignalP"/>
    </source>
</evidence>
<evidence type="ECO:0008006" key="4">
    <source>
        <dbReference type="Google" id="ProtNLM"/>
    </source>
</evidence>
<dbReference type="Proteomes" id="UP000664344">
    <property type="component" value="Unassembled WGS sequence"/>
</dbReference>
<keyword evidence="3" id="KW-1185">Reference proteome</keyword>
<feature type="chain" id="PRO_5045835105" description="Methyl-accepting chemotaxis protein" evidence="1">
    <location>
        <begin position="21"/>
        <end position="151"/>
    </location>
</feature>
<proteinExistence type="predicted"/>
<dbReference type="EMBL" id="JAFKDB010000008">
    <property type="protein sequence ID" value="MBN7769024.1"/>
    <property type="molecule type" value="Genomic_DNA"/>
</dbReference>
<feature type="signal peptide" evidence="1">
    <location>
        <begin position="1"/>
        <end position="20"/>
    </location>
</feature>
<organism evidence="2 3">
    <name type="scientific">Marinobacter daepoensis</name>
    <dbReference type="NCBI Taxonomy" id="262077"/>
    <lineage>
        <taxon>Bacteria</taxon>
        <taxon>Pseudomonadati</taxon>
        <taxon>Pseudomonadota</taxon>
        <taxon>Gammaproteobacteria</taxon>
        <taxon>Pseudomonadales</taxon>
        <taxon>Marinobacteraceae</taxon>
        <taxon>Marinobacter</taxon>
    </lineage>
</organism>
<name>A0ABS3BAY5_9GAMM</name>
<comment type="caution">
    <text evidence="2">The sequence shown here is derived from an EMBL/GenBank/DDBJ whole genome shotgun (WGS) entry which is preliminary data.</text>
</comment>
<evidence type="ECO:0000313" key="2">
    <source>
        <dbReference type="EMBL" id="MBN7769024.1"/>
    </source>
</evidence>